<dbReference type="OrthoDB" id="4399364at2759"/>
<dbReference type="EMBL" id="KV878339">
    <property type="protein sequence ID" value="OJJ48562.1"/>
    <property type="molecule type" value="Genomic_DNA"/>
</dbReference>
<protein>
    <recommendedName>
        <fullName evidence="3">F-box domain-containing protein</fullName>
    </recommendedName>
</protein>
<organism evidence="1 2">
    <name type="scientific">Penicilliopsis zonata CBS 506.65</name>
    <dbReference type="NCBI Taxonomy" id="1073090"/>
    <lineage>
        <taxon>Eukaryota</taxon>
        <taxon>Fungi</taxon>
        <taxon>Dikarya</taxon>
        <taxon>Ascomycota</taxon>
        <taxon>Pezizomycotina</taxon>
        <taxon>Eurotiomycetes</taxon>
        <taxon>Eurotiomycetidae</taxon>
        <taxon>Eurotiales</taxon>
        <taxon>Aspergillaceae</taxon>
        <taxon>Penicilliopsis</taxon>
    </lineage>
</organism>
<keyword evidence="2" id="KW-1185">Reference proteome</keyword>
<evidence type="ECO:0000313" key="1">
    <source>
        <dbReference type="EMBL" id="OJJ48562.1"/>
    </source>
</evidence>
<dbReference type="Proteomes" id="UP000184188">
    <property type="component" value="Unassembled WGS sequence"/>
</dbReference>
<evidence type="ECO:0000313" key="2">
    <source>
        <dbReference type="Proteomes" id="UP000184188"/>
    </source>
</evidence>
<proteinExistence type="predicted"/>
<dbReference type="VEuPathDB" id="FungiDB:ASPZODRAFT_140845"/>
<reference evidence="2" key="1">
    <citation type="journal article" date="2017" name="Genome Biol.">
        <title>Comparative genomics reveals high biological diversity and specific adaptations in the industrially and medically important fungal genus Aspergillus.</title>
        <authorList>
            <person name="de Vries R.P."/>
            <person name="Riley R."/>
            <person name="Wiebenga A."/>
            <person name="Aguilar-Osorio G."/>
            <person name="Amillis S."/>
            <person name="Uchima C.A."/>
            <person name="Anderluh G."/>
            <person name="Asadollahi M."/>
            <person name="Askin M."/>
            <person name="Barry K."/>
            <person name="Battaglia E."/>
            <person name="Bayram O."/>
            <person name="Benocci T."/>
            <person name="Braus-Stromeyer S.A."/>
            <person name="Caldana C."/>
            <person name="Canovas D."/>
            <person name="Cerqueira G.C."/>
            <person name="Chen F."/>
            <person name="Chen W."/>
            <person name="Choi C."/>
            <person name="Clum A."/>
            <person name="Dos Santos R.A."/>
            <person name="Damasio A.R."/>
            <person name="Diallinas G."/>
            <person name="Emri T."/>
            <person name="Fekete E."/>
            <person name="Flipphi M."/>
            <person name="Freyberg S."/>
            <person name="Gallo A."/>
            <person name="Gournas C."/>
            <person name="Habgood R."/>
            <person name="Hainaut M."/>
            <person name="Harispe M.L."/>
            <person name="Henrissat B."/>
            <person name="Hilden K.S."/>
            <person name="Hope R."/>
            <person name="Hossain A."/>
            <person name="Karabika E."/>
            <person name="Karaffa L."/>
            <person name="Karanyi Z."/>
            <person name="Krasevec N."/>
            <person name="Kuo A."/>
            <person name="Kusch H."/>
            <person name="LaButti K."/>
            <person name="Lagendijk E.L."/>
            <person name="Lapidus A."/>
            <person name="Levasseur A."/>
            <person name="Lindquist E."/>
            <person name="Lipzen A."/>
            <person name="Logrieco A.F."/>
            <person name="MacCabe A."/>
            <person name="Maekelae M.R."/>
            <person name="Malavazi I."/>
            <person name="Melin P."/>
            <person name="Meyer V."/>
            <person name="Mielnichuk N."/>
            <person name="Miskei M."/>
            <person name="Molnar A.P."/>
            <person name="Mule G."/>
            <person name="Ngan C.Y."/>
            <person name="Orejas M."/>
            <person name="Orosz E."/>
            <person name="Ouedraogo J.P."/>
            <person name="Overkamp K.M."/>
            <person name="Park H.-S."/>
            <person name="Perrone G."/>
            <person name="Piumi F."/>
            <person name="Punt P.J."/>
            <person name="Ram A.F."/>
            <person name="Ramon A."/>
            <person name="Rauscher S."/>
            <person name="Record E."/>
            <person name="Riano-Pachon D.M."/>
            <person name="Robert V."/>
            <person name="Roehrig J."/>
            <person name="Ruller R."/>
            <person name="Salamov A."/>
            <person name="Salih N.S."/>
            <person name="Samson R.A."/>
            <person name="Sandor E."/>
            <person name="Sanguinetti M."/>
            <person name="Schuetze T."/>
            <person name="Sepcic K."/>
            <person name="Shelest E."/>
            <person name="Sherlock G."/>
            <person name="Sophianopoulou V."/>
            <person name="Squina F.M."/>
            <person name="Sun H."/>
            <person name="Susca A."/>
            <person name="Todd R.B."/>
            <person name="Tsang A."/>
            <person name="Unkles S.E."/>
            <person name="van de Wiele N."/>
            <person name="van Rossen-Uffink D."/>
            <person name="Oliveira J.V."/>
            <person name="Vesth T.C."/>
            <person name="Visser J."/>
            <person name="Yu J.-H."/>
            <person name="Zhou M."/>
            <person name="Andersen M.R."/>
            <person name="Archer D.B."/>
            <person name="Baker S.E."/>
            <person name="Benoit I."/>
            <person name="Brakhage A.A."/>
            <person name="Braus G.H."/>
            <person name="Fischer R."/>
            <person name="Frisvad J.C."/>
            <person name="Goldman G.H."/>
            <person name="Houbraken J."/>
            <person name="Oakley B."/>
            <person name="Pocsi I."/>
            <person name="Scazzocchio C."/>
            <person name="Seiboth B."/>
            <person name="vanKuyk P.A."/>
            <person name="Wortman J."/>
            <person name="Dyer P.S."/>
            <person name="Grigoriev I.V."/>
        </authorList>
    </citation>
    <scope>NUCLEOTIDE SEQUENCE [LARGE SCALE GENOMIC DNA]</scope>
    <source>
        <strain evidence="2">CBS 506.65</strain>
    </source>
</reference>
<name>A0A1L9SMR4_9EURO</name>
<dbReference type="GeneID" id="34611165"/>
<evidence type="ECO:0008006" key="3">
    <source>
        <dbReference type="Google" id="ProtNLM"/>
    </source>
</evidence>
<gene>
    <name evidence="1" type="ORF">ASPZODRAFT_140845</name>
</gene>
<sequence>MPQAYETFNTRVDVPYSMILAWNARYINGTNATRPPGVRTPFWRPVQNPPEPPFKPEPIVPFRILDLPPELREAILYLALENTSAYSLDRQVITLGSPMRSNVFIPRRTVWQNSTGQFLRLLLVSKQVNAEVQRMLFNRFAFDTPGWGRLLQRWSRATGGRASLLSSSSPSLLTISTLPIKQLKHLVYTPHYTERIGEHEISIARVVSLLRSLCDVRILVTWACAQVLLGKDNQQQGNNQTQIDTMKGALHIVRVARLFSPVKKVAVVGQSLATPEEKRMLDEARDMLKEERWYWELPSDYAFSSPSSSSAIERTL</sequence>
<accession>A0A1L9SMR4</accession>
<dbReference type="AlphaFoldDB" id="A0A1L9SMR4"/>
<dbReference type="RefSeq" id="XP_022583072.1">
    <property type="nucleotide sequence ID" value="XM_022724700.1"/>
</dbReference>